<evidence type="ECO:0000256" key="2">
    <source>
        <dbReference type="ARBA" id="ARBA00024867"/>
    </source>
</evidence>
<dbReference type="InterPro" id="IPR046947">
    <property type="entry name" value="LytR-like"/>
</dbReference>
<dbReference type="Proteomes" id="UP000824109">
    <property type="component" value="Unassembled WGS sequence"/>
</dbReference>
<evidence type="ECO:0000256" key="3">
    <source>
        <dbReference type="PROSITE-ProRule" id="PRU00169"/>
    </source>
</evidence>
<evidence type="ECO:0000256" key="1">
    <source>
        <dbReference type="ARBA" id="ARBA00018672"/>
    </source>
</evidence>
<evidence type="ECO:0000313" key="6">
    <source>
        <dbReference type="EMBL" id="HIU57149.1"/>
    </source>
</evidence>
<proteinExistence type="predicted"/>
<comment type="caution">
    <text evidence="6">The sequence shown here is derived from an EMBL/GenBank/DDBJ whole genome shotgun (WGS) entry which is preliminary data.</text>
</comment>
<dbReference type="InterPro" id="IPR011006">
    <property type="entry name" value="CheY-like_superfamily"/>
</dbReference>
<accession>A0A9D1MBI9</accession>
<gene>
    <name evidence="6" type="ORF">IAA61_04970</name>
</gene>
<evidence type="ECO:0000259" key="4">
    <source>
        <dbReference type="PROSITE" id="PS50110"/>
    </source>
</evidence>
<feature type="domain" description="HTH LytTR-type" evidence="5">
    <location>
        <begin position="138"/>
        <end position="230"/>
    </location>
</feature>
<feature type="modified residue" description="4-aspartylphosphate" evidence="3">
    <location>
        <position position="55"/>
    </location>
</feature>
<name>A0A9D1MBI9_9FIRM</name>
<dbReference type="GO" id="GO:0003677">
    <property type="term" value="F:DNA binding"/>
    <property type="evidence" value="ECO:0007669"/>
    <property type="project" value="InterPro"/>
</dbReference>
<feature type="domain" description="Response regulatory" evidence="4">
    <location>
        <begin position="2"/>
        <end position="120"/>
    </location>
</feature>
<dbReference type="PANTHER" id="PTHR37299:SF1">
    <property type="entry name" value="STAGE 0 SPORULATION PROTEIN A HOMOLOG"/>
    <property type="match status" value="1"/>
</dbReference>
<dbReference type="InterPro" id="IPR007492">
    <property type="entry name" value="LytTR_DNA-bd_dom"/>
</dbReference>
<keyword evidence="3" id="KW-0597">Phosphoprotein</keyword>
<dbReference type="GO" id="GO:0000156">
    <property type="term" value="F:phosphorelay response regulator activity"/>
    <property type="evidence" value="ECO:0007669"/>
    <property type="project" value="InterPro"/>
</dbReference>
<dbReference type="Gene3D" id="2.40.50.1020">
    <property type="entry name" value="LytTr DNA-binding domain"/>
    <property type="match status" value="1"/>
</dbReference>
<dbReference type="Gene3D" id="3.40.50.2300">
    <property type="match status" value="1"/>
</dbReference>
<dbReference type="SMART" id="SM00850">
    <property type="entry name" value="LytTR"/>
    <property type="match status" value="1"/>
</dbReference>
<dbReference type="Pfam" id="PF04397">
    <property type="entry name" value="LytTR"/>
    <property type="match status" value="1"/>
</dbReference>
<dbReference type="PANTHER" id="PTHR37299">
    <property type="entry name" value="TRANSCRIPTIONAL REGULATOR-RELATED"/>
    <property type="match status" value="1"/>
</dbReference>
<dbReference type="SUPFAM" id="SSF52172">
    <property type="entry name" value="CheY-like"/>
    <property type="match status" value="1"/>
</dbReference>
<evidence type="ECO:0000313" key="7">
    <source>
        <dbReference type="Proteomes" id="UP000824109"/>
    </source>
</evidence>
<dbReference type="InterPro" id="IPR001789">
    <property type="entry name" value="Sig_transdc_resp-reg_receiver"/>
</dbReference>
<dbReference type="PROSITE" id="PS50930">
    <property type="entry name" value="HTH_LYTTR"/>
    <property type="match status" value="1"/>
</dbReference>
<dbReference type="AlphaFoldDB" id="A0A9D1MBI9"/>
<reference evidence="6" key="1">
    <citation type="submission" date="2020-10" db="EMBL/GenBank/DDBJ databases">
        <authorList>
            <person name="Gilroy R."/>
        </authorList>
    </citation>
    <scope>NUCLEOTIDE SEQUENCE</scope>
    <source>
        <strain evidence="6">USAMLcec3-3695</strain>
    </source>
</reference>
<dbReference type="PROSITE" id="PS50110">
    <property type="entry name" value="RESPONSE_REGULATORY"/>
    <property type="match status" value="1"/>
</dbReference>
<sequence length="236" mass="28019">MRIAVCDDETSALKQTSNTVKKVFDEMGLKYLIDQFSDATEMLSSGKQYDVVFLDIELRDQNRNGVWAAKMLKKENKDCIIIFITNYEEYIDEVIEKYAFRYWSKPIDEYRLRKSIRSIIERTKNIITEEHGTKNKLKIPMRDIIYITPQGKHCKVVTIENEYIVTESFKEFKIKLTTQNFCECHGSYCVNLDFVENYTKTEVSMFSGMKKYTVHMSRRHYKNFKEQMFIMGGERV</sequence>
<evidence type="ECO:0000259" key="5">
    <source>
        <dbReference type="PROSITE" id="PS50930"/>
    </source>
</evidence>
<dbReference type="EMBL" id="DVNB01000050">
    <property type="protein sequence ID" value="HIU57149.1"/>
    <property type="molecule type" value="Genomic_DNA"/>
</dbReference>
<protein>
    <recommendedName>
        <fullName evidence="1">Stage 0 sporulation protein A homolog</fullName>
    </recommendedName>
</protein>
<dbReference type="SMART" id="SM00448">
    <property type="entry name" value="REC"/>
    <property type="match status" value="1"/>
</dbReference>
<comment type="function">
    <text evidence="2">May play the central regulatory role in sporulation. It may be an element of the effector pathway responsible for the activation of sporulation genes in response to nutritional stress. Spo0A may act in concert with spo0H (a sigma factor) to control the expression of some genes that are critical to the sporulation process.</text>
</comment>
<organism evidence="6 7">
    <name type="scientific">Candidatus Ornithomonoglobus merdipullorum</name>
    <dbReference type="NCBI Taxonomy" id="2840895"/>
    <lineage>
        <taxon>Bacteria</taxon>
        <taxon>Bacillati</taxon>
        <taxon>Bacillota</taxon>
        <taxon>Clostridia</taxon>
        <taxon>Candidatus Ornithomonoglobus</taxon>
    </lineage>
</organism>
<dbReference type="Pfam" id="PF00072">
    <property type="entry name" value="Response_reg"/>
    <property type="match status" value="1"/>
</dbReference>
<reference evidence="6" key="2">
    <citation type="journal article" date="2021" name="PeerJ">
        <title>Extensive microbial diversity within the chicken gut microbiome revealed by metagenomics and culture.</title>
        <authorList>
            <person name="Gilroy R."/>
            <person name="Ravi A."/>
            <person name="Getino M."/>
            <person name="Pursley I."/>
            <person name="Horton D.L."/>
            <person name="Alikhan N.F."/>
            <person name="Baker D."/>
            <person name="Gharbi K."/>
            <person name="Hall N."/>
            <person name="Watson M."/>
            <person name="Adriaenssens E.M."/>
            <person name="Foster-Nyarko E."/>
            <person name="Jarju S."/>
            <person name="Secka A."/>
            <person name="Antonio M."/>
            <person name="Oren A."/>
            <person name="Chaudhuri R.R."/>
            <person name="La Ragione R."/>
            <person name="Hildebrand F."/>
            <person name="Pallen M.J."/>
        </authorList>
    </citation>
    <scope>NUCLEOTIDE SEQUENCE</scope>
    <source>
        <strain evidence="6">USAMLcec3-3695</strain>
    </source>
</reference>